<dbReference type="AlphaFoldDB" id="A0AAQ3M618"/>
<evidence type="ECO:0000256" key="16">
    <source>
        <dbReference type="SAM" id="MobiDB-lite"/>
    </source>
</evidence>
<evidence type="ECO:0000256" key="5">
    <source>
        <dbReference type="ARBA" id="ARBA00012019"/>
    </source>
</evidence>
<dbReference type="InterPro" id="IPR012171">
    <property type="entry name" value="Fatty_acid_desaturase"/>
</dbReference>
<comment type="pathway">
    <text evidence="3">Sphingolipid metabolism.</text>
</comment>
<feature type="domain" description="Cytochrome b5 heme-binding" evidence="18">
    <location>
        <begin position="4"/>
        <end position="79"/>
    </location>
</feature>
<dbReference type="Pfam" id="PF00173">
    <property type="entry name" value="Cyt-b5"/>
    <property type="match status" value="1"/>
</dbReference>
<dbReference type="PANTHER" id="PTHR19353:SF30">
    <property type="entry name" value="DELTA 8-(E)-SPHINGOLIPID DESATURASE"/>
    <property type="match status" value="1"/>
</dbReference>
<evidence type="ECO:0000256" key="13">
    <source>
        <dbReference type="ARBA" id="ARBA00023004"/>
    </source>
</evidence>
<evidence type="ECO:0000256" key="17">
    <source>
        <dbReference type="SAM" id="Phobius"/>
    </source>
</evidence>
<dbReference type="PROSITE" id="PS50255">
    <property type="entry name" value="CYTOCHROME_B5_2"/>
    <property type="match status" value="1"/>
</dbReference>
<dbReference type="CDD" id="cd03506">
    <property type="entry name" value="Delta6-FADS-like"/>
    <property type="match status" value="1"/>
</dbReference>
<dbReference type="EMBL" id="CP138587">
    <property type="protein sequence ID" value="WPH02344.1"/>
    <property type="molecule type" value="Genomic_DNA"/>
</dbReference>
<evidence type="ECO:0000256" key="10">
    <source>
        <dbReference type="ARBA" id="ARBA00022919"/>
    </source>
</evidence>
<feature type="transmembrane region" description="Helical" evidence="17">
    <location>
        <begin position="353"/>
        <end position="374"/>
    </location>
</feature>
<dbReference type="Gene3D" id="3.10.120.10">
    <property type="entry name" value="Cytochrome b5-like heme/steroid binding domain"/>
    <property type="match status" value="1"/>
</dbReference>
<feature type="region of interest" description="Disordered" evidence="16">
    <location>
        <begin position="97"/>
        <end position="151"/>
    </location>
</feature>
<comment type="pathway">
    <text evidence="2">Lipid metabolism; sphingolipid metabolism.</text>
</comment>
<evidence type="ECO:0000256" key="11">
    <source>
        <dbReference type="ARBA" id="ARBA00022989"/>
    </source>
</evidence>
<keyword evidence="9" id="KW-0479">Metal-binding</keyword>
<dbReference type="InterPro" id="IPR001199">
    <property type="entry name" value="Cyt_B5-like_heme/steroid-bd"/>
</dbReference>
<evidence type="ECO:0000256" key="8">
    <source>
        <dbReference type="ARBA" id="ARBA00022692"/>
    </source>
</evidence>
<dbReference type="GO" id="GO:0016717">
    <property type="term" value="F:oxidoreductase activity, acting on paired donors, with oxidation of a pair of donors resulting in the reduction of molecular oxygen to two molecules of water"/>
    <property type="evidence" value="ECO:0007669"/>
    <property type="project" value="TreeGrafter"/>
</dbReference>
<evidence type="ECO:0000256" key="7">
    <source>
        <dbReference type="ARBA" id="ARBA00022617"/>
    </source>
</evidence>
<evidence type="ECO:0000256" key="4">
    <source>
        <dbReference type="ARBA" id="ARBA00009295"/>
    </source>
</evidence>
<dbReference type="EC" id="1.14.19.18" evidence="5"/>
<dbReference type="PANTHER" id="PTHR19353">
    <property type="entry name" value="FATTY ACID DESATURASE 2"/>
    <property type="match status" value="1"/>
</dbReference>
<dbReference type="PIRSF" id="PIRSF015921">
    <property type="entry name" value="FA_sphinglp_des"/>
    <property type="match status" value="1"/>
</dbReference>
<proteinExistence type="inferred from homology"/>
<keyword evidence="11 17" id="KW-1133">Transmembrane helix</keyword>
<sequence length="553" mass="63104">MHLDRLWTRREVEARIAAGDTLVIANNYVLRLNAWQELHPGGRLVIQHMVGRDATDEITISHSPDDLQSIKRFRIGRIEGQWDNFIPPIQGGIFRKHESQQNEEEEASASTTNETCLSVDSEGPVERNVSKKSGLQPSGRSSCVDNPKGSSQAMRGWKLEVTPESYTAFAIKEALDADIAKYPSLDTATQREITLKFRALHQRVHDGGYYDCPYHEYAKEMIRYSVLFAAFILTLKLGWYITSAVFLGVFWQQIMFTAHDAGHRGITHNYTLDTLIGIFIGNFCCGLSIGWWKSSHNVHHFVTNDPVHDPDTQNIPLFTISPAFFSSLRSSYYNGFQFVWDSVASVMVKYQKWMYYPVMAVARYNLYYLSWAHLMSHRAVRRGAAAWVWYAEVASSLFYIWLAYLVLSQMPTFRDGFFFVFVSHLATVPLQIQITLSHWGTSTSDLGPTEAFAQRQLRTTMDIACPEWLDFIHGGLQFQTVHHLFPRVPRHNLRRLQSLVKQFCAETGIEYQSYGFVDGNHHILGKLQQITDQARILAACQAHMAATGDMGMH</sequence>
<dbReference type="SUPFAM" id="SSF55856">
    <property type="entry name" value="Cytochrome b5-like heme/steroid binding domain"/>
    <property type="match status" value="1"/>
</dbReference>
<evidence type="ECO:0000256" key="12">
    <source>
        <dbReference type="ARBA" id="ARBA00023002"/>
    </source>
</evidence>
<feature type="transmembrane region" description="Helical" evidence="17">
    <location>
        <begin position="270"/>
        <end position="292"/>
    </location>
</feature>
<organism evidence="19 20">
    <name type="scientific">Acrodontium crateriforme</name>
    <dbReference type="NCBI Taxonomy" id="150365"/>
    <lineage>
        <taxon>Eukaryota</taxon>
        <taxon>Fungi</taxon>
        <taxon>Dikarya</taxon>
        <taxon>Ascomycota</taxon>
        <taxon>Pezizomycotina</taxon>
        <taxon>Dothideomycetes</taxon>
        <taxon>Dothideomycetidae</taxon>
        <taxon>Mycosphaerellales</taxon>
        <taxon>Teratosphaeriaceae</taxon>
        <taxon>Acrodontium</taxon>
    </lineage>
</organism>
<evidence type="ECO:0000313" key="20">
    <source>
        <dbReference type="Proteomes" id="UP001303373"/>
    </source>
</evidence>
<reference evidence="19 20" key="1">
    <citation type="submission" date="2023-11" db="EMBL/GenBank/DDBJ databases">
        <title>An acidophilic fungus is an integral part of prey digestion in a carnivorous sundew plant.</title>
        <authorList>
            <person name="Tsai I.J."/>
        </authorList>
    </citation>
    <scope>NUCLEOTIDE SEQUENCE [LARGE SCALE GENOMIC DNA]</scope>
    <source>
        <strain evidence="19">169a</strain>
    </source>
</reference>
<keyword evidence="8 17" id="KW-0812">Transmembrane</keyword>
<comment type="subcellular location">
    <subcellularLocation>
        <location evidence="1">Membrane</location>
        <topology evidence="1">Multi-pass membrane protein</topology>
    </subcellularLocation>
</comment>
<feature type="transmembrane region" description="Helical" evidence="17">
    <location>
        <begin position="386"/>
        <end position="407"/>
    </location>
</feature>
<evidence type="ECO:0000256" key="2">
    <source>
        <dbReference type="ARBA" id="ARBA00004760"/>
    </source>
</evidence>
<evidence type="ECO:0000256" key="6">
    <source>
        <dbReference type="ARBA" id="ARBA00016939"/>
    </source>
</evidence>
<keyword evidence="20" id="KW-1185">Reference proteome</keyword>
<keyword evidence="10" id="KW-0746">Sphingolipid metabolism</keyword>
<dbReference type="GO" id="GO:0046872">
    <property type="term" value="F:metal ion binding"/>
    <property type="evidence" value="ECO:0007669"/>
    <property type="project" value="UniProtKB-KW"/>
</dbReference>
<protein>
    <recommendedName>
        <fullName evidence="6">Delta 8-(E)-sphingolipid desaturase</fullName>
        <ecNumber evidence="5">1.14.19.18</ecNumber>
    </recommendedName>
</protein>
<evidence type="ECO:0000256" key="15">
    <source>
        <dbReference type="ARBA" id="ARBA00023136"/>
    </source>
</evidence>
<dbReference type="Proteomes" id="UP001303373">
    <property type="component" value="Chromosome 8"/>
</dbReference>
<evidence type="ECO:0000256" key="9">
    <source>
        <dbReference type="ARBA" id="ARBA00022723"/>
    </source>
</evidence>
<evidence type="ECO:0000313" key="19">
    <source>
        <dbReference type="EMBL" id="WPH02344.1"/>
    </source>
</evidence>
<evidence type="ECO:0000256" key="14">
    <source>
        <dbReference type="ARBA" id="ARBA00023098"/>
    </source>
</evidence>
<gene>
    <name evidence="19" type="ORF">R9X50_00520700</name>
</gene>
<keyword evidence="7" id="KW-0349">Heme</keyword>
<feature type="transmembrane region" description="Helical" evidence="17">
    <location>
        <begin position="226"/>
        <end position="250"/>
    </location>
</feature>
<evidence type="ECO:0000256" key="3">
    <source>
        <dbReference type="ARBA" id="ARBA00004991"/>
    </source>
</evidence>
<dbReference type="InterPro" id="IPR036400">
    <property type="entry name" value="Cyt_B5-like_heme/steroid_sf"/>
</dbReference>
<dbReference type="Pfam" id="PF00487">
    <property type="entry name" value="FA_desaturase"/>
    <property type="match status" value="1"/>
</dbReference>
<dbReference type="InterPro" id="IPR005804">
    <property type="entry name" value="FA_desaturase_dom"/>
</dbReference>
<dbReference type="GO" id="GO:0016020">
    <property type="term" value="C:membrane"/>
    <property type="evidence" value="ECO:0007669"/>
    <property type="project" value="UniProtKB-SubCell"/>
</dbReference>
<name>A0AAQ3M618_9PEZI</name>
<evidence type="ECO:0000259" key="18">
    <source>
        <dbReference type="PROSITE" id="PS50255"/>
    </source>
</evidence>
<feature type="compositionally biased region" description="Polar residues" evidence="16">
    <location>
        <begin position="131"/>
        <end position="151"/>
    </location>
</feature>
<keyword evidence="15 17" id="KW-0472">Membrane</keyword>
<dbReference type="GO" id="GO:0006665">
    <property type="term" value="P:sphingolipid metabolic process"/>
    <property type="evidence" value="ECO:0007669"/>
    <property type="project" value="UniProtKB-KW"/>
</dbReference>
<accession>A0AAQ3M618</accession>
<dbReference type="SMART" id="SM01117">
    <property type="entry name" value="Cyt-b5"/>
    <property type="match status" value="1"/>
</dbReference>
<comment type="similarity">
    <text evidence="4">Belongs to the fatty acid desaturase type 1 family.</text>
</comment>
<keyword evidence="13" id="KW-0408">Iron</keyword>
<evidence type="ECO:0000256" key="1">
    <source>
        <dbReference type="ARBA" id="ARBA00004141"/>
    </source>
</evidence>
<keyword evidence="12" id="KW-0560">Oxidoreductase</keyword>
<keyword evidence="14" id="KW-0443">Lipid metabolism</keyword>